<name>A0A319DHE6_9EURO</name>
<dbReference type="AlphaFoldDB" id="A0A319DHE6"/>
<dbReference type="OrthoDB" id="2153847at2759"/>
<organism evidence="3 4">
    <name type="scientific">Aspergillus ellipticus CBS 707.79</name>
    <dbReference type="NCBI Taxonomy" id="1448320"/>
    <lineage>
        <taxon>Eukaryota</taxon>
        <taxon>Fungi</taxon>
        <taxon>Dikarya</taxon>
        <taxon>Ascomycota</taxon>
        <taxon>Pezizomycotina</taxon>
        <taxon>Eurotiomycetes</taxon>
        <taxon>Eurotiomycetidae</taxon>
        <taxon>Eurotiales</taxon>
        <taxon>Aspergillaceae</taxon>
        <taxon>Aspergillus</taxon>
        <taxon>Aspergillus subgen. Circumdati</taxon>
    </lineage>
</organism>
<feature type="chain" id="PRO_5016374394" evidence="2">
    <location>
        <begin position="24"/>
        <end position="155"/>
    </location>
</feature>
<dbReference type="EMBL" id="KZ825832">
    <property type="protein sequence ID" value="PYH96895.1"/>
    <property type="molecule type" value="Genomic_DNA"/>
</dbReference>
<accession>A0A319DHE6</accession>
<feature type="compositionally biased region" description="Pro residues" evidence="1">
    <location>
        <begin position="47"/>
        <end position="62"/>
    </location>
</feature>
<evidence type="ECO:0000313" key="4">
    <source>
        <dbReference type="Proteomes" id="UP000247810"/>
    </source>
</evidence>
<feature type="compositionally biased region" description="Low complexity" evidence="1">
    <location>
        <begin position="32"/>
        <end position="46"/>
    </location>
</feature>
<proteinExistence type="predicted"/>
<keyword evidence="2" id="KW-0732">Signal</keyword>
<evidence type="ECO:0000313" key="3">
    <source>
        <dbReference type="EMBL" id="PYH96895.1"/>
    </source>
</evidence>
<evidence type="ECO:0000256" key="2">
    <source>
        <dbReference type="SAM" id="SignalP"/>
    </source>
</evidence>
<protein>
    <submittedName>
        <fullName evidence="3">Uncharacterized protein</fullName>
    </submittedName>
</protein>
<feature type="region of interest" description="Disordered" evidence="1">
    <location>
        <begin position="28"/>
        <end position="82"/>
    </location>
</feature>
<sequence>MVRQEAFFLGVLLWQTLPFAAVARPAGEGMDSQALRPAQQPQRQSPSPSPDPSPPPPPPPGPGLDDGLCSDPSISWKAGPGNGTESAYVINNQIKFPHGASVTLDPLMVFICNRLVSPCNAPRFTVDTCYASERQVWASGLTGQAAADLWNELMG</sequence>
<keyword evidence="4" id="KW-1185">Reference proteome</keyword>
<gene>
    <name evidence="3" type="ORF">BO71DRAFT_481696</name>
</gene>
<reference evidence="3 4" key="1">
    <citation type="submission" date="2018-02" db="EMBL/GenBank/DDBJ databases">
        <title>The genomes of Aspergillus section Nigri reveals drivers in fungal speciation.</title>
        <authorList>
            <consortium name="DOE Joint Genome Institute"/>
            <person name="Vesth T.C."/>
            <person name="Nybo J."/>
            <person name="Theobald S."/>
            <person name="Brandl J."/>
            <person name="Frisvad J.C."/>
            <person name="Nielsen K.F."/>
            <person name="Lyhne E.K."/>
            <person name="Kogle M.E."/>
            <person name="Kuo A."/>
            <person name="Riley R."/>
            <person name="Clum A."/>
            <person name="Nolan M."/>
            <person name="Lipzen A."/>
            <person name="Salamov A."/>
            <person name="Henrissat B."/>
            <person name="Wiebenga A."/>
            <person name="De vries R.P."/>
            <person name="Grigoriev I.V."/>
            <person name="Mortensen U.H."/>
            <person name="Andersen M.R."/>
            <person name="Baker S.E."/>
        </authorList>
    </citation>
    <scope>NUCLEOTIDE SEQUENCE [LARGE SCALE GENOMIC DNA]</scope>
    <source>
        <strain evidence="3 4">CBS 707.79</strain>
    </source>
</reference>
<dbReference type="Proteomes" id="UP000247810">
    <property type="component" value="Unassembled WGS sequence"/>
</dbReference>
<dbReference type="VEuPathDB" id="FungiDB:BO71DRAFT_481696"/>
<feature type="signal peptide" evidence="2">
    <location>
        <begin position="1"/>
        <end position="23"/>
    </location>
</feature>
<dbReference type="STRING" id="1448320.A0A319DHE6"/>
<evidence type="ECO:0000256" key="1">
    <source>
        <dbReference type="SAM" id="MobiDB-lite"/>
    </source>
</evidence>